<protein>
    <submittedName>
        <fullName evidence="5">4'-phosphopantetheinyl transferase superfamily protein</fullName>
    </submittedName>
</protein>
<dbReference type="Pfam" id="PF01648">
    <property type="entry name" value="ACPS"/>
    <property type="match status" value="1"/>
</dbReference>
<feature type="domain" description="4'-phosphopantetheinyl transferase N-terminal" evidence="4">
    <location>
        <begin position="23"/>
        <end position="101"/>
    </location>
</feature>
<name>A0ABX7WPQ2_9GAMM</name>
<proteinExistence type="inferred from homology"/>
<dbReference type="GO" id="GO:0016740">
    <property type="term" value="F:transferase activity"/>
    <property type="evidence" value="ECO:0007669"/>
    <property type="project" value="UniProtKB-KW"/>
</dbReference>
<dbReference type="SUPFAM" id="SSF56214">
    <property type="entry name" value="4'-phosphopantetheinyl transferase"/>
    <property type="match status" value="2"/>
</dbReference>
<dbReference type="RefSeq" id="WP_210221881.1">
    <property type="nucleotide sequence ID" value="NZ_CP072801.1"/>
</dbReference>
<evidence type="ECO:0000256" key="1">
    <source>
        <dbReference type="ARBA" id="ARBA00010990"/>
    </source>
</evidence>
<dbReference type="InterPro" id="IPR008278">
    <property type="entry name" value="4-PPantetheinyl_Trfase_dom"/>
</dbReference>
<sequence>MDDTSAVHIHTARPEQVDQAEKTLLDQVELARATTFKFPKDRELYVAAHIFLRQTLSQYAPVSPADWQFDTNAYGKPFIINSGYQWLQFNLSHTQGLIACAVSHGLPVGVDVERCKPLSDLDALCRYTLSPLEAYDVLSISNTEQRARRFFTYWTLKEAYIKARGIGLSLPLQQFTFVQDENLTWQLYTDETTVPDNSRSWQFDTEIIGQHYLSIGAQNTKLVNTHELTFSIFTGS</sequence>
<dbReference type="EMBL" id="CP072801">
    <property type="protein sequence ID" value="QTR45470.1"/>
    <property type="molecule type" value="Genomic_DNA"/>
</dbReference>
<dbReference type="PANTHER" id="PTHR12215">
    <property type="entry name" value="PHOSPHOPANTETHEINE TRANSFERASE"/>
    <property type="match status" value="1"/>
</dbReference>
<dbReference type="InterPro" id="IPR055066">
    <property type="entry name" value="AASDHPPT_N"/>
</dbReference>
<evidence type="ECO:0000256" key="2">
    <source>
        <dbReference type="ARBA" id="ARBA00022679"/>
    </source>
</evidence>
<organism evidence="5 6">
    <name type="scientific">Thiothrix litoralis</name>
    <dbReference type="NCBI Taxonomy" id="2891210"/>
    <lineage>
        <taxon>Bacteria</taxon>
        <taxon>Pseudomonadati</taxon>
        <taxon>Pseudomonadota</taxon>
        <taxon>Gammaproteobacteria</taxon>
        <taxon>Thiotrichales</taxon>
        <taxon>Thiotrichaceae</taxon>
        <taxon>Thiothrix</taxon>
    </lineage>
</organism>
<comment type="similarity">
    <text evidence="1">Belongs to the P-Pant transferase superfamily. Gsp/Sfp/HetI/AcpT family.</text>
</comment>
<dbReference type="InterPro" id="IPR050559">
    <property type="entry name" value="P-Pant_transferase_sf"/>
</dbReference>
<dbReference type="Pfam" id="PF22624">
    <property type="entry name" value="AASDHPPT_N"/>
    <property type="match status" value="1"/>
</dbReference>
<feature type="domain" description="4'-phosphopantetheinyl transferase" evidence="3">
    <location>
        <begin position="107"/>
        <end position="204"/>
    </location>
</feature>
<dbReference type="Gene3D" id="3.90.470.20">
    <property type="entry name" value="4'-phosphopantetheinyl transferase domain"/>
    <property type="match status" value="2"/>
</dbReference>
<accession>A0ABX7WPQ2</accession>
<gene>
    <name evidence="5" type="ORF">J9253_15880</name>
</gene>
<dbReference type="InterPro" id="IPR037143">
    <property type="entry name" value="4-PPantetheinyl_Trfase_dom_sf"/>
</dbReference>
<evidence type="ECO:0000313" key="6">
    <source>
        <dbReference type="Proteomes" id="UP000672039"/>
    </source>
</evidence>
<keyword evidence="6" id="KW-1185">Reference proteome</keyword>
<reference evidence="5 6" key="1">
    <citation type="submission" date="2021-04" db="EMBL/GenBank/DDBJ databases">
        <title>Genomics, taxonomy and metabolism of representatives of sulfur bacteria of the genus Thiothrix: Thiothrix fructosivorans QT, Thiothrix unzii A1T and three new species, Thiothrix subterranea sp. nov., Thiothrix litoralis sp. nov. and 'Candidatus Thiothrix anitrata' sp. nov.</title>
        <authorList>
            <person name="Ravin N.V."/>
            <person name="Smolyakov D."/>
            <person name="Rudenko T.S."/>
            <person name="Mardanov A.V."/>
            <person name="Beletsky A.V."/>
            <person name="Markov N.D."/>
            <person name="Fomenkov A.I."/>
            <person name="Roberts R.J."/>
            <person name="Karnachuk O.V."/>
            <person name="Novikov A."/>
            <person name="Grabovich M.Y."/>
        </authorList>
    </citation>
    <scope>NUCLEOTIDE SEQUENCE [LARGE SCALE GENOMIC DNA]</scope>
    <source>
        <strain evidence="5 6">AS</strain>
    </source>
</reference>
<evidence type="ECO:0000313" key="5">
    <source>
        <dbReference type="EMBL" id="QTR45470.1"/>
    </source>
</evidence>
<keyword evidence="2 5" id="KW-0808">Transferase</keyword>
<dbReference type="PANTHER" id="PTHR12215:SF10">
    <property type="entry name" value="L-AMINOADIPATE-SEMIALDEHYDE DEHYDROGENASE-PHOSPHOPANTETHEINYL TRANSFERASE"/>
    <property type="match status" value="1"/>
</dbReference>
<evidence type="ECO:0000259" key="4">
    <source>
        <dbReference type="Pfam" id="PF22624"/>
    </source>
</evidence>
<dbReference type="Proteomes" id="UP000672039">
    <property type="component" value="Chromosome"/>
</dbReference>
<evidence type="ECO:0000259" key="3">
    <source>
        <dbReference type="Pfam" id="PF01648"/>
    </source>
</evidence>